<dbReference type="Pfam" id="PF20256">
    <property type="entry name" value="MoCoBD_2"/>
    <property type="match status" value="1"/>
</dbReference>
<sequence>MKFATPAGENPIDRLSVVGRPVPRIDGPRKVTGTARYAYERHDAVSNPAYGWIVGASIGRGRVVSIDTAAAQAAPGVLAVLSTLDFAPLAPGFRTTVHLFGGAQVQHYGQAIALVVADTFEEASAAAHLLTVEYEVAPGRYDLAAEAATAEPVADRDAPDYPVVDRIGDFEAAFAAAPVTVDQHYTTPDQTHAMMEPHATTAAWRDGKVTIWTSAQIVAWHRPDLAKWLGVTEGDVRLEAPFIGGGFGAKLIAQCDAPLAALGARAVGRPVKVTLQRPLVINNTTRRAGTHQHIRLGATRDGRLTAIGHVSLNGNLPGAFAEAAIAPTRLFYAAPNRYLTMKLAALDLAEGNDMRAPGEAPGLMALEIAMDELAEKLGMDPVALRIVNDTQVDPREPDRPFSERHFVECLRTGAERFGWDRRNPTPGAQSDGKWLIGMGMAGGFRLNLLLPSAARVRLEVDGGLTVETDMTDIGTGSYTILAQTAAEMMGVPLAAVTVRLGDSAYPVSAGSGGQFGANNATSGLYAACVKLREAVAARLGIDAADAEFRDGRVLSGDRSVALAEAVREGPLVAEDGITYGDLDEQFVQATFAAQFAEVAVDGFTGEMRVRRMLAVIDSGRVINPTTARSQVIGGMTMGVGAALMETLAVDVRHGTFITNDLGFYEVPVHGDIPHQEVVFLDYPDNKSSPMKAKGIGEIGLCGVAAAIANAVYNATGVRVRDYPITLDKHLAGLPRVA</sequence>
<dbReference type="RefSeq" id="WP_198883014.1">
    <property type="nucleotide sequence ID" value="NZ_JAEKJA010000012.1"/>
</dbReference>
<dbReference type="NCBIfam" id="NF041671">
    <property type="entry name" value="peri_hyde_PaoC"/>
    <property type="match status" value="1"/>
</dbReference>
<dbReference type="PANTHER" id="PTHR11908:SF123">
    <property type="entry name" value="ALDEHYDE OXIDOREDUCTASE MOLYBDENUM-BINDING SUBUNIT PAOC"/>
    <property type="match status" value="1"/>
</dbReference>
<dbReference type="GO" id="GO:0005506">
    <property type="term" value="F:iron ion binding"/>
    <property type="evidence" value="ECO:0007669"/>
    <property type="project" value="InterPro"/>
</dbReference>
<dbReference type="Pfam" id="PF02738">
    <property type="entry name" value="MoCoBD_1"/>
    <property type="match status" value="1"/>
</dbReference>
<evidence type="ECO:0000313" key="3">
    <source>
        <dbReference type="Proteomes" id="UP000609531"/>
    </source>
</evidence>
<accession>A0A934MGZ4</accession>
<dbReference type="InterPro" id="IPR000674">
    <property type="entry name" value="Ald_Oxase/Xan_DH_a/b"/>
</dbReference>
<dbReference type="SUPFAM" id="SSF56003">
    <property type="entry name" value="Molybdenum cofactor-binding domain"/>
    <property type="match status" value="1"/>
</dbReference>
<gene>
    <name evidence="2" type="ORF">JCR33_15530</name>
</gene>
<organism evidence="2 3">
    <name type="scientific">Acuticoccus mangrovi</name>
    <dbReference type="NCBI Taxonomy" id="2796142"/>
    <lineage>
        <taxon>Bacteria</taxon>
        <taxon>Pseudomonadati</taxon>
        <taxon>Pseudomonadota</taxon>
        <taxon>Alphaproteobacteria</taxon>
        <taxon>Hyphomicrobiales</taxon>
        <taxon>Amorphaceae</taxon>
        <taxon>Acuticoccus</taxon>
    </lineage>
</organism>
<feature type="domain" description="Aldehyde oxidase/xanthine dehydrogenase a/b hammerhead" evidence="1">
    <location>
        <begin position="32"/>
        <end position="138"/>
    </location>
</feature>
<dbReference type="InterPro" id="IPR037165">
    <property type="entry name" value="AldOxase/xan_DH_Mopterin-bd_sf"/>
</dbReference>
<name>A0A934MGZ4_9HYPH</name>
<proteinExistence type="predicted"/>
<evidence type="ECO:0000259" key="1">
    <source>
        <dbReference type="SMART" id="SM01008"/>
    </source>
</evidence>
<dbReference type="GO" id="GO:0016491">
    <property type="term" value="F:oxidoreductase activity"/>
    <property type="evidence" value="ECO:0007669"/>
    <property type="project" value="InterPro"/>
</dbReference>
<dbReference type="AlphaFoldDB" id="A0A934MGZ4"/>
<reference evidence="2" key="1">
    <citation type="submission" date="2020-12" db="EMBL/GenBank/DDBJ databases">
        <title>Bacterial taxonomy.</title>
        <authorList>
            <person name="Pan X."/>
        </authorList>
    </citation>
    <scope>NUCLEOTIDE SEQUENCE</scope>
    <source>
        <strain evidence="2">B2012</strain>
    </source>
</reference>
<dbReference type="EMBL" id="JAEKJA010000012">
    <property type="protein sequence ID" value="MBJ3777118.1"/>
    <property type="molecule type" value="Genomic_DNA"/>
</dbReference>
<dbReference type="InterPro" id="IPR008274">
    <property type="entry name" value="AldOxase/xan_DH_MoCoBD1"/>
</dbReference>
<dbReference type="InterPro" id="IPR016208">
    <property type="entry name" value="Ald_Oxase/xanthine_DH-like"/>
</dbReference>
<dbReference type="Pfam" id="PF01315">
    <property type="entry name" value="Ald_Xan_dh_C"/>
    <property type="match status" value="1"/>
</dbReference>
<protein>
    <submittedName>
        <fullName evidence="2">Xanthine dehydrogenase family protein molybdopterin-binding subunit</fullName>
    </submittedName>
</protein>
<dbReference type="SUPFAM" id="SSF54665">
    <property type="entry name" value="CO dehydrogenase molybdoprotein N-domain-like"/>
    <property type="match status" value="1"/>
</dbReference>
<dbReference type="Gene3D" id="3.30.365.10">
    <property type="entry name" value="Aldehyde oxidase/xanthine dehydrogenase, molybdopterin binding domain"/>
    <property type="match status" value="4"/>
</dbReference>
<keyword evidence="3" id="KW-1185">Reference proteome</keyword>
<dbReference type="InterPro" id="IPR049648">
    <property type="entry name" value="PaoC-like"/>
</dbReference>
<dbReference type="Gene3D" id="3.90.1170.50">
    <property type="entry name" value="Aldehyde oxidase/xanthine dehydrogenase, a/b hammerhead"/>
    <property type="match status" value="1"/>
</dbReference>
<dbReference type="PANTHER" id="PTHR11908">
    <property type="entry name" value="XANTHINE DEHYDROGENASE"/>
    <property type="match status" value="1"/>
</dbReference>
<comment type="caution">
    <text evidence="2">The sequence shown here is derived from an EMBL/GenBank/DDBJ whole genome shotgun (WGS) entry which is preliminary data.</text>
</comment>
<dbReference type="InterPro" id="IPR036856">
    <property type="entry name" value="Ald_Oxase/Xan_DH_a/b_sf"/>
</dbReference>
<dbReference type="Proteomes" id="UP000609531">
    <property type="component" value="Unassembled WGS sequence"/>
</dbReference>
<dbReference type="InterPro" id="IPR046867">
    <property type="entry name" value="AldOxase/xan_DH_MoCoBD2"/>
</dbReference>
<evidence type="ECO:0000313" key="2">
    <source>
        <dbReference type="EMBL" id="MBJ3777118.1"/>
    </source>
</evidence>
<dbReference type="SMART" id="SM01008">
    <property type="entry name" value="Ald_Xan_dh_C"/>
    <property type="match status" value="1"/>
</dbReference>